<reference evidence="4" key="1">
    <citation type="submission" date="2016-06" db="EMBL/GenBank/DDBJ databases">
        <title>Parallel loss of symbiosis genes in relatives of nitrogen-fixing non-legume Parasponia.</title>
        <authorList>
            <person name="Van Velzen R."/>
            <person name="Holmer R."/>
            <person name="Bu F."/>
            <person name="Rutten L."/>
            <person name="Van Zeijl A."/>
            <person name="Liu W."/>
            <person name="Santuari L."/>
            <person name="Cao Q."/>
            <person name="Sharma T."/>
            <person name="Shen D."/>
            <person name="Roswanjaya Y."/>
            <person name="Wardhani T."/>
            <person name="Kalhor M.S."/>
            <person name="Jansen J."/>
            <person name="Van den Hoogen J."/>
            <person name="Gungor B."/>
            <person name="Hartog M."/>
            <person name="Hontelez J."/>
            <person name="Verver J."/>
            <person name="Yang W.-C."/>
            <person name="Schijlen E."/>
            <person name="Repin R."/>
            <person name="Schilthuizen M."/>
            <person name="Schranz E."/>
            <person name="Heidstra R."/>
            <person name="Miyata K."/>
            <person name="Fedorova E."/>
            <person name="Kohlen W."/>
            <person name="Bisseling T."/>
            <person name="Smit S."/>
            <person name="Geurts R."/>
        </authorList>
    </citation>
    <scope>NUCLEOTIDE SEQUENCE [LARGE SCALE GENOMIC DNA]</scope>
    <source>
        <strain evidence="4">cv. RG33-2</strain>
    </source>
</reference>
<name>A0A2P5D6B1_TREOI</name>
<feature type="non-terminal residue" evidence="3">
    <location>
        <position position="1"/>
    </location>
</feature>
<dbReference type="Proteomes" id="UP000237000">
    <property type="component" value="Unassembled WGS sequence"/>
</dbReference>
<organism evidence="3 4">
    <name type="scientific">Trema orientale</name>
    <name type="common">Charcoal tree</name>
    <name type="synonym">Celtis orientalis</name>
    <dbReference type="NCBI Taxonomy" id="63057"/>
    <lineage>
        <taxon>Eukaryota</taxon>
        <taxon>Viridiplantae</taxon>
        <taxon>Streptophyta</taxon>
        <taxon>Embryophyta</taxon>
        <taxon>Tracheophyta</taxon>
        <taxon>Spermatophyta</taxon>
        <taxon>Magnoliopsida</taxon>
        <taxon>eudicotyledons</taxon>
        <taxon>Gunneridae</taxon>
        <taxon>Pentapetalae</taxon>
        <taxon>rosids</taxon>
        <taxon>fabids</taxon>
        <taxon>Rosales</taxon>
        <taxon>Cannabaceae</taxon>
        <taxon>Trema</taxon>
    </lineage>
</organism>
<keyword evidence="2" id="KW-1133">Transmembrane helix</keyword>
<keyword evidence="4" id="KW-1185">Reference proteome</keyword>
<accession>A0A2P5D6B1</accession>
<feature type="transmembrane region" description="Helical" evidence="2">
    <location>
        <begin position="60"/>
        <end position="81"/>
    </location>
</feature>
<keyword evidence="2" id="KW-0812">Transmembrane</keyword>
<proteinExistence type="predicted"/>
<keyword evidence="2" id="KW-0472">Membrane</keyword>
<dbReference type="EMBL" id="JXTC01000292">
    <property type="protein sequence ID" value="PON68842.1"/>
    <property type="molecule type" value="Genomic_DNA"/>
</dbReference>
<evidence type="ECO:0000256" key="1">
    <source>
        <dbReference type="SAM" id="MobiDB-lite"/>
    </source>
</evidence>
<comment type="caution">
    <text evidence="3">The sequence shown here is derived from an EMBL/GenBank/DDBJ whole genome shotgun (WGS) entry which is preliminary data.</text>
</comment>
<gene>
    <name evidence="3" type="ORF">TorRG33x02_261240</name>
</gene>
<sequence>RREKERGASAIVHPPSNRRSSSITCHPIGKRGRRRSSGSNPCQISSSNARKRSHRSFRQCWIRLIIAVIFRTVLAVISPPVRISLFWPFY</sequence>
<dbReference type="AlphaFoldDB" id="A0A2P5D6B1"/>
<protein>
    <submittedName>
        <fullName evidence="3">Uncharacterized protein</fullName>
    </submittedName>
</protein>
<feature type="region of interest" description="Disordered" evidence="1">
    <location>
        <begin position="1"/>
        <end position="55"/>
    </location>
</feature>
<evidence type="ECO:0000313" key="4">
    <source>
        <dbReference type="Proteomes" id="UP000237000"/>
    </source>
</evidence>
<evidence type="ECO:0000256" key="2">
    <source>
        <dbReference type="SAM" id="Phobius"/>
    </source>
</evidence>
<dbReference type="InParanoid" id="A0A2P5D6B1"/>
<evidence type="ECO:0000313" key="3">
    <source>
        <dbReference type="EMBL" id="PON68842.1"/>
    </source>
</evidence>